<dbReference type="GeneID" id="98062862"/>
<accession>A0A2K9P480</accession>
<dbReference type="InterPro" id="IPR035992">
    <property type="entry name" value="Ricin_B-like_lectins"/>
</dbReference>
<dbReference type="AlphaFoldDB" id="A0A2K9P480"/>
<dbReference type="InterPro" id="IPR013378">
    <property type="entry name" value="InlB-like_B-rpt"/>
</dbReference>
<feature type="domain" description="Ricin B lectin" evidence="2">
    <location>
        <begin position="220"/>
        <end position="310"/>
    </location>
</feature>
<dbReference type="PROSITE" id="PS50231">
    <property type="entry name" value="RICIN_B_LECTIN"/>
    <property type="match status" value="1"/>
</dbReference>
<dbReference type="OrthoDB" id="2053604at2"/>
<dbReference type="InterPro" id="IPR000772">
    <property type="entry name" value="Ricin_B_lectin"/>
</dbReference>
<dbReference type="Gene3D" id="2.60.40.4270">
    <property type="entry name" value="Listeria-Bacteroides repeat domain"/>
    <property type="match status" value="3"/>
</dbReference>
<reference evidence="3 4" key="1">
    <citation type="submission" date="2017-04" db="EMBL/GenBank/DDBJ databases">
        <title>Monoglobus pectinilyticus 14 draft genome.</title>
        <authorList>
            <person name="Kim C."/>
            <person name="Rosendale D.I."/>
            <person name="Kelly W.J."/>
            <person name="Tannock G.W."/>
            <person name="Patchett M.L."/>
            <person name="Jordens J.Z."/>
        </authorList>
    </citation>
    <scope>NUCLEOTIDE SEQUENCE [LARGE SCALE GENOMIC DNA]</scope>
    <source>
        <strain evidence="3 4">14</strain>
    </source>
</reference>
<sequence length="731" mass="80059">MKKIIGLLLTLSVSIGILLFSADSVIAASYNSSAALNYAAAHWNDNVGLCAEFVSNCLSAGGCSAWSRSSSALRNQLINSGLGTEYELTLNSDKSITASNYSGKLAAGDVIFYYCPGAKCSARPYVHTVLCNGADANGYVKVYAHNKANNGSKKYYYSKTCPNCGTGIYKAYVYHFKTNETPANIGTNVYGTIINTACWKPITYNPADGLVRLNQANGMANQAWKFFRQSDGSYVIKSAVDQKVLEIFNGDTADGTPIVVRNTDWGGAYQRWYLYPYGNNGGYIIKSKHYPEKNLVLDLCGGSTVDNNIIQIHERNNTNAQIFSVYTASDSVIASPNLTVSAGTAVTNTVFNWNNVPGKDRYDLKIWKVKIEGDSYHTEWGTYSGYGKVLPAGNYVAYVDAVNAFDCLRSNVVQFTVKNPIFKVSFNSNGGSCSTSSKNVTYTATYGDLPVPTRTGYTFKGWYTSASGTTKITGENKVNITSNQTLYAQWTPSSYTVSFNSNGGVCSINKKTVSYNASYGDLPVPTRTGYTFKGWYTSASGTTKITGESKVNITSNQTLYAQWIPNTYTVVYNPNGGIGTTANSSHTFDTAKSLNINNFTKEGYSFKGWSKNKDAEIPEFTDQQSVKNLTSQNNAVVNMYAVWSPNNSSAYTKTTLKDGIFNVKAFNLNENCIIILALYKDGLLVETQQMEYDKTDVIFYADKEFDSAKVMVWKDSQSQIPLTDTEDVVIP</sequence>
<name>A0A2K9P480_9FIRM</name>
<dbReference type="NCBIfam" id="TIGR02543">
    <property type="entry name" value="List_Bact_rpt"/>
    <property type="match status" value="2"/>
</dbReference>
<proteinExistence type="predicted"/>
<evidence type="ECO:0000259" key="2">
    <source>
        <dbReference type="Pfam" id="PF14200"/>
    </source>
</evidence>
<evidence type="ECO:0000313" key="4">
    <source>
        <dbReference type="Proteomes" id="UP000235589"/>
    </source>
</evidence>
<evidence type="ECO:0000313" key="3">
    <source>
        <dbReference type="EMBL" id="AUO19629.1"/>
    </source>
</evidence>
<dbReference type="SUPFAM" id="SSF50370">
    <property type="entry name" value="Ricin B-like lectins"/>
    <property type="match status" value="1"/>
</dbReference>
<dbReference type="Proteomes" id="UP000235589">
    <property type="component" value="Chromosome"/>
</dbReference>
<keyword evidence="4" id="KW-1185">Reference proteome</keyword>
<keyword evidence="3" id="KW-0430">Lectin</keyword>
<evidence type="ECO:0000256" key="1">
    <source>
        <dbReference type="ARBA" id="ARBA00004196"/>
    </source>
</evidence>
<dbReference type="CDD" id="cd00161">
    <property type="entry name" value="beta-trefoil_Ricin-like"/>
    <property type="match status" value="1"/>
</dbReference>
<dbReference type="KEGG" id="mpec:B9O19_01469"/>
<dbReference type="Gene3D" id="2.80.10.50">
    <property type="match status" value="1"/>
</dbReference>
<gene>
    <name evidence="3" type="ORF">B9O19_01469</name>
</gene>
<dbReference type="GO" id="GO:0030313">
    <property type="term" value="C:cell envelope"/>
    <property type="evidence" value="ECO:0007669"/>
    <property type="project" value="UniProtKB-SubCell"/>
</dbReference>
<protein>
    <submittedName>
        <fullName evidence="3">Ricin B, lectin domain-containing protein</fullName>
    </submittedName>
</protein>
<dbReference type="RefSeq" id="WP_102365818.1">
    <property type="nucleotide sequence ID" value="NZ_CP020991.1"/>
</dbReference>
<dbReference type="Pfam" id="PF09479">
    <property type="entry name" value="Flg_new"/>
    <property type="match status" value="3"/>
</dbReference>
<organism evidence="3 4">
    <name type="scientific">Monoglobus pectinilyticus</name>
    <dbReference type="NCBI Taxonomy" id="1981510"/>
    <lineage>
        <taxon>Bacteria</taxon>
        <taxon>Bacillati</taxon>
        <taxon>Bacillota</taxon>
        <taxon>Clostridia</taxon>
        <taxon>Monoglobales</taxon>
        <taxon>Monoglobaceae</taxon>
        <taxon>Monoglobus</taxon>
    </lineage>
</organism>
<dbReference type="InterPro" id="IPR042229">
    <property type="entry name" value="Listeria/Bacterioides_rpt_sf"/>
</dbReference>
<dbReference type="Pfam" id="PF14200">
    <property type="entry name" value="RicinB_lectin_2"/>
    <property type="match status" value="1"/>
</dbReference>
<comment type="subcellular location">
    <subcellularLocation>
        <location evidence="1">Cell envelope</location>
    </subcellularLocation>
</comment>
<dbReference type="EMBL" id="CP020991">
    <property type="protein sequence ID" value="AUO19629.1"/>
    <property type="molecule type" value="Genomic_DNA"/>
</dbReference>
<dbReference type="GO" id="GO:0030246">
    <property type="term" value="F:carbohydrate binding"/>
    <property type="evidence" value="ECO:0007669"/>
    <property type="project" value="UniProtKB-KW"/>
</dbReference>